<comment type="caution">
    <text evidence="1">The sequence shown here is derived from an EMBL/GenBank/DDBJ whole genome shotgun (WGS) entry which is preliminary data.</text>
</comment>
<proteinExistence type="predicted"/>
<organism evidence="1 2">
    <name type="scientific">Mycobacterium gordonae</name>
    <dbReference type="NCBI Taxonomy" id="1778"/>
    <lineage>
        <taxon>Bacteria</taxon>
        <taxon>Bacillati</taxon>
        <taxon>Actinomycetota</taxon>
        <taxon>Actinomycetes</taxon>
        <taxon>Mycobacteriales</taxon>
        <taxon>Mycobacteriaceae</taxon>
        <taxon>Mycobacterium</taxon>
    </lineage>
</organism>
<evidence type="ECO:0000313" key="1">
    <source>
        <dbReference type="EMBL" id="KQH80136.1"/>
    </source>
</evidence>
<gene>
    <name evidence="1" type="ORF">AO501_32785</name>
</gene>
<name>A0A0Q2UH90_MYCGO</name>
<dbReference type="Proteomes" id="UP000051677">
    <property type="component" value="Unassembled WGS sequence"/>
</dbReference>
<reference evidence="1 2" key="1">
    <citation type="submission" date="2015-10" db="EMBL/GenBank/DDBJ databases">
        <title>Mycobacterium gordonae draft genome assembly.</title>
        <authorList>
            <person name="Ustinova V."/>
            <person name="Smirnova T."/>
            <person name="Blagodatskikh K."/>
            <person name="Varlamov D."/>
            <person name="Larionova E."/>
            <person name="Chernousova L."/>
        </authorList>
    </citation>
    <scope>NUCLEOTIDE SEQUENCE [LARGE SCALE GENOMIC DNA]</scope>
    <source>
        <strain evidence="1 2">CTRI 14-8773</strain>
    </source>
</reference>
<evidence type="ECO:0000313" key="2">
    <source>
        <dbReference type="Proteomes" id="UP000051677"/>
    </source>
</evidence>
<protein>
    <submittedName>
        <fullName evidence="1">Uncharacterized protein</fullName>
    </submittedName>
</protein>
<dbReference type="AlphaFoldDB" id="A0A0Q2UH90"/>
<dbReference type="EMBL" id="LKTM01000041">
    <property type="protein sequence ID" value="KQH80136.1"/>
    <property type="molecule type" value="Genomic_DNA"/>
</dbReference>
<sequence>MSSSVVVERFRVLARAEMWGALLMSHDGLASDELFAIPATRTASVHVEDSTARQRSPAE</sequence>
<accession>A0A0Q2UH90</accession>